<gene>
    <name evidence="1" type="ORF">AG1IA_04551</name>
</gene>
<keyword evidence="2" id="KW-1185">Reference proteome</keyword>
<protein>
    <submittedName>
        <fullName evidence="1">Uncharacterized protein</fullName>
    </submittedName>
</protein>
<dbReference type="HOGENOM" id="CLU_1321681_0_0_1"/>
<reference evidence="1 2" key="1">
    <citation type="journal article" date="2013" name="Nat. Commun.">
        <title>The evolution and pathogenic mechanisms of the rice sheath blight pathogen.</title>
        <authorList>
            <person name="Zheng A."/>
            <person name="Lin R."/>
            <person name="Xu L."/>
            <person name="Qin P."/>
            <person name="Tang C."/>
            <person name="Ai P."/>
            <person name="Zhang D."/>
            <person name="Liu Y."/>
            <person name="Sun Z."/>
            <person name="Feng H."/>
            <person name="Wang Y."/>
            <person name="Chen Y."/>
            <person name="Liang X."/>
            <person name="Fu R."/>
            <person name="Li Q."/>
            <person name="Zhang J."/>
            <person name="Yu X."/>
            <person name="Xie Z."/>
            <person name="Ding L."/>
            <person name="Guan P."/>
            <person name="Tang J."/>
            <person name="Liang Y."/>
            <person name="Wang S."/>
            <person name="Deng Q."/>
            <person name="Li S."/>
            <person name="Zhu J."/>
            <person name="Wang L."/>
            <person name="Liu H."/>
            <person name="Li P."/>
        </authorList>
    </citation>
    <scope>NUCLEOTIDE SEQUENCE [LARGE SCALE GENOMIC DNA]</scope>
    <source>
        <strain evidence="2">AG-1 IA</strain>
    </source>
</reference>
<comment type="caution">
    <text evidence="1">The sequence shown here is derived from an EMBL/GenBank/DDBJ whole genome shotgun (WGS) entry which is preliminary data.</text>
</comment>
<proteinExistence type="predicted"/>
<dbReference type="Proteomes" id="UP000011668">
    <property type="component" value="Unassembled WGS sequence"/>
</dbReference>
<dbReference type="EMBL" id="AFRT01001058">
    <property type="protein sequence ID" value="ELU41428.1"/>
    <property type="molecule type" value="Genomic_DNA"/>
</dbReference>
<accession>L8WXD2</accession>
<dbReference type="AlphaFoldDB" id="L8WXD2"/>
<evidence type="ECO:0000313" key="1">
    <source>
        <dbReference type="EMBL" id="ELU41428.1"/>
    </source>
</evidence>
<evidence type="ECO:0000313" key="2">
    <source>
        <dbReference type="Proteomes" id="UP000011668"/>
    </source>
</evidence>
<organism evidence="1 2">
    <name type="scientific">Thanatephorus cucumeris (strain AG1-IA)</name>
    <name type="common">Rice sheath blight fungus</name>
    <name type="synonym">Rhizoctonia solani</name>
    <dbReference type="NCBI Taxonomy" id="983506"/>
    <lineage>
        <taxon>Eukaryota</taxon>
        <taxon>Fungi</taxon>
        <taxon>Dikarya</taxon>
        <taxon>Basidiomycota</taxon>
        <taxon>Agaricomycotina</taxon>
        <taxon>Agaricomycetes</taxon>
        <taxon>Cantharellales</taxon>
        <taxon>Ceratobasidiaceae</taxon>
        <taxon>Rhizoctonia</taxon>
        <taxon>Rhizoctonia solani AG-1</taxon>
    </lineage>
</organism>
<sequence>MGSVHLGRLKVPGEEPLTTSYLIIDLISIIGVPDQRLTIPPNENEEKLVVQQSTPAGKSGQARAGTAWDGIPKGTRRLGLAPEVTMHPSRYISKIQCSIRLVRLRTYHPSRCTLPYRVRIHTRWLWYNVILTTSISPKIHIRLTLHEDLRPLLFNMACRLAKHIYSLEHKVPRPSSTEVADGIQELLPVQQRYPFNPQYHLQSYKFLQ</sequence>
<name>L8WXD2_THACA</name>